<reference evidence="4" key="4">
    <citation type="journal article" date="2008" name="Nucleic Acids Res.">
        <title>The rice annotation project database (RAP-DB): 2008 update.</title>
        <authorList>
            <consortium name="The rice annotation project (RAP)"/>
        </authorList>
    </citation>
    <scope>GENOME REANNOTATION</scope>
    <source>
        <strain evidence="4">cv. Nipponbare</strain>
    </source>
</reference>
<gene>
    <name evidence="2" type="ORF">OJ1033_B09.5</name>
    <name evidence="3" type="ORF">P0437G01.27</name>
</gene>
<feature type="region of interest" description="Disordered" evidence="1">
    <location>
        <begin position="182"/>
        <end position="218"/>
    </location>
</feature>
<organism evidence="3 4">
    <name type="scientific">Oryza sativa subsp. japonica</name>
    <name type="common">Rice</name>
    <dbReference type="NCBI Taxonomy" id="39947"/>
    <lineage>
        <taxon>Eukaryota</taxon>
        <taxon>Viridiplantae</taxon>
        <taxon>Streptophyta</taxon>
        <taxon>Embryophyta</taxon>
        <taxon>Tracheophyta</taxon>
        <taxon>Spermatophyta</taxon>
        <taxon>Magnoliopsida</taxon>
        <taxon>Liliopsida</taxon>
        <taxon>Poales</taxon>
        <taxon>Poaceae</taxon>
        <taxon>BOP clade</taxon>
        <taxon>Oryzoideae</taxon>
        <taxon>Oryzeae</taxon>
        <taxon>Oryzinae</taxon>
        <taxon>Oryza</taxon>
        <taxon>Oryza sativa</taxon>
    </lineage>
</organism>
<accession>Q6Z9Y7</accession>
<sequence length="218" mass="23485">MAIEAASIDQMEKRRKEGRLLDACMAMEAEEERDTLLRRVLIRAARAARAAVRIAATTTASSPSSPALAAALSRTPSLLDCMDGDDDSIFYTPASSPVVVHYPRRVQVQQQQQPSLSPSPVAAAAAAADDIDRRAAEFIERFRRNESLELRYCAVYSPLTPAKPPISPDTYFKLSGAHHHGAVAAGGSPAPAPSSLRPRRPSGMSIKWPTAGRPTVRV</sequence>
<feature type="compositionally biased region" description="Low complexity" evidence="1">
    <location>
        <begin position="182"/>
        <end position="196"/>
    </location>
</feature>
<evidence type="ECO:0000313" key="3">
    <source>
        <dbReference type="EMBL" id="BAD05456.1"/>
    </source>
</evidence>
<proteinExistence type="predicted"/>
<evidence type="ECO:0000313" key="2">
    <source>
        <dbReference type="EMBL" id="BAD05185.1"/>
    </source>
</evidence>
<dbReference type="EMBL" id="AP004690">
    <property type="protein sequence ID" value="BAD05456.1"/>
    <property type="molecule type" value="Genomic_DNA"/>
</dbReference>
<evidence type="ECO:0000256" key="1">
    <source>
        <dbReference type="SAM" id="MobiDB-lite"/>
    </source>
</evidence>
<dbReference type="AlphaFoldDB" id="Q6Z9Y7"/>
<reference evidence="4" key="3">
    <citation type="journal article" date="2005" name="Nature">
        <title>The map-based sequence of the rice genome.</title>
        <authorList>
            <consortium name="International rice genome sequencing project (IRGSP)"/>
            <person name="Matsumoto T."/>
            <person name="Wu J."/>
            <person name="Kanamori H."/>
            <person name="Katayose Y."/>
            <person name="Fujisawa M."/>
            <person name="Namiki N."/>
            <person name="Mizuno H."/>
            <person name="Yamamoto K."/>
            <person name="Antonio B.A."/>
            <person name="Baba T."/>
            <person name="Sakata K."/>
            <person name="Nagamura Y."/>
            <person name="Aoki H."/>
            <person name="Arikawa K."/>
            <person name="Arita K."/>
            <person name="Bito T."/>
            <person name="Chiden Y."/>
            <person name="Fujitsuka N."/>
            <person name="Fukunaka R."/>
            <person name="Hamada M."/>
            <person name="Harada C."/>
            <person name="Hayashi A."/>
            <person name="Hijishita S."/>
            <person name="Honda M."/>
            <person name="Hosokawa S."/>
            <person name="Ichikawa Y."/>
            <person name="Idonuma A."/>
            <person name="Iijima M."/>
            <person name="Ikeda M."/>
            <person name="Ikeno M."/>
            <person name="Ito K."/>
            <person name="Ito S."/>
            <person name="Ito T."/>
            <person name="Ito Y."/>
            <person name="Ito Y."/>
            <person name="Iwabuchi A."/>
            <person name="Kamiya K."/>
            <person name="Karasawa W."/>
            <person name="Kurita K."/>
            <person name="Katagiri S."/>
            <person name="Kikuta A."/>
            <person name="Kobayashi H."/>
            <person name="Kobayashi N."/>
            <person name="Machita K."/>
            <person name="Maehara T."/>
            <person name="Masukawa M."/>
            <person name="Mizubayashi T."/>
            <person name="Mukai Y."/>
            <person name="Nagasaki H."/>
            <person name="Nagata Y."/>
            <person name="Naito S."/>
            <person name="Nakashima M."/>
            <person name="Nakama Y."/>
            <person name="Nakamichi Y."/>
            <person name="Nakamura M."/>
            <person name="Meguro A."/>
            <person name="Negishi M."/>
            <person name="Ohta I."/>
            <person name="Ohta T."/>
            <person name="Okamoto M."/>
            <person name="Ono N."/>
            <person name="Saji S."/>
            <person name="Sakaguchi M."/>
            <person name="Sakai K."/>
            <person name="Shibata M."/>
            <person name="Shimokawa T."/>
            <person name="Song J."/>
            <person name="Takazaki Y."/>
            <person name="Terasawa K."/>
            <person name="Tsugane M."/>
            <person name="Tsuji K."/>
            <person name="Ueda S."/>
            <person name="Waki K."/>
            <person name="Yamagata H."/>
            <person name="Yamamoto M."/>
            <person name="Yamamoto S."/>
            <person name="Yamane H."/>
            <person name="Yoshiki S."/>
            <person name="Yoshihara R."/>
            <person name="Yukawa K."/>
            <person name="Zhong H."/>
            <person name="Yano M."/>
            <person name="Yuan Q."/>
            <person name="Ouyang S."/>
            <person name="Liu J."/>
            <person name="Jones K.M."/>
            <person name="Gansberger K."/>
            <person name="Moffat K."/>
            <person name="Hill J."/>
            <person name="Bera J."/>
            <person name="Fadrosh D."/>
            <person name="Jin S."/>
            <person name="Johri S."/>
            <person name="Kim M."/>
            <person name="Overton L."/>
            <person name="Reardon M."/>
            <person name="Tsitrin T."/>
            <person name="Vuong H."/>
            <person name="Weaver B."/>
            <person name="Ciecko A."/>
            <person name="Tallon L."/>
            <person name="Jackson J."/>
            <person name="Pai G."/>
            <person name="Aken S.V."/>
            <person name="Utterback T."/>
            <person name="Reidmuller S."/>
            <person name="Feldblyum T."/>
            <person name="Hsiao J."/>
            <person name="Zismann V."/>
            <person name="Iobst S."/>
            <person name="de Vazeille A.R."/>
            <person name="Buell C.R."/>
            <person name="Ying K."/>
            <person name="Li Y."/>
            <person name="Lu T."/>
            <person name="Huang Y."/>
            <person name="Zhao Q."/>
            <person name="Feng Q."/>
            <person name="Zhang L."/>
            <person name="Zhu J."/>
            <person name="Weng Q."/>
            <person name="Mu J."/>
            <person name="Lu Y."/>
            <person name="Fan D."/>
            <person name="Liu Y."/>
            <person name="Guan J."/>
            <person name="Zhang Y."/>
            <person name="Yu S."/>
            <person name="Liu X."/>
            <person name="Zhang Y."/>
            <person name="Hong G."/>
            <person name="Han B."/>
            <person name="Choisne N."/>
            <person name="Demange N."/>
            <person name="Orjeda G."/>
            <person name="Samain S."/>
            <person name="Cattolico L."/>
            <person name="Pelletier E."/>
            <person name="Couloux A."/>
            <person name="Segurens B."/>
            <person name="Wincker P."/>
            <person name="D'Hont A."/>
            <person name="Scarpelli C."/>
            <person name="Weissenbach J."/>
            <person name="Salanoubat M."/>
            <person name="Quetier F."/>
            <person name="Yu Y."/>
            <person name="Kim H.R."/>
            <person name="Rambo T."/>
            <person name="Currie J."/>
            <person name="Collura K."/>
            <person name="Luo M."/>
            <person name="Yang T."/>
            <person name="Ammiraju J.S.S."/>
            <person name="Engler F."/>
            <person name="Soderlund C."/>
            <person name="Wing R.A."/>
            <person name="Palmer L.E."/>
            <person name="de la Bastide M."/>
            <person name="Spiegel L."/>
            <person name="Nascimento L."/>
            <person name="Zutavern T."/>
            <person name="O'Shaughnessy A."/>
            <person name="Dike S."/>
            <person name="Dedhia N."/>
            <person name="Preston R."/>
            <person name="Balija V."/>
            <person name="McCombie W.R."/>
            <person name="Chow T."/>
            <person name="Chen H."/>
            <person name="Chung M."/>
            <person name="Chen C."/>
            <person name="Shaw J."/>
            <person name="Wu H."/>
            <person name="Hsiao K."/>
            <person name="Chao Y."/>
            <person name="Chu M."/>
            <person name="Cheng C."/>
            <person name="Hour A."/>
            <person name="Lee P."/>
            <person name="Lin S."/>
            <person name="Lin Y."/>
            <person name="Liou J."/>
            <person name="Liu S."/>
            <person name="Hsing Y."/>
            <person name="Raghuvanshi S."/>
            <person name="Mohanty A."/>
            <person name="Bharti A.K."/>
            <person name="Gaur A."/>
            <person name="Gupta V."/>
            <person name="Kumar D."/>
            <person name="Ravi V."/>
            <person name="Vij S."/>
            <person name="Kapur A."/>
            <person name="Khurana P."/>
            <person name="Khurana P."/>
            <person name="Khurana J.P."/>
            <person name="Tyagi A.K."/>
            <person name="Gaikwad K."/>
            <person name="Singh A."/>
            <person name="Dalal V."/>
            <person name="Srivastava S."/>
            <person name="Dixit A."/>
            <person name="Pal A.K."/>
            <person name="Ghazi I.A."/>
            <person name="Yadav M."/>
            <person name="Pandit A."/>
            <person name="Bhargava A."/>
            <person name="Sureshbabu K."/>
            <person name="Batra K."/>
            <person name="Sharma T.R."/>
            <person name="Mohapatra T."/>
            <person name="Singh N.K."/>
            <person name="Messing J."/>
            <person name="Nelson A.B."/>
            <person name="Fuks G."/>
            <person name="Kavchok S."/>
            <person name="Keizer G."/>
            <person name="Linton E."/>
            <person name="Llaca V."/>
            <person name="Song R."/>
            <person name="Tanyolac B."/>
            <person name="Young S."/>
            <person name="Ho-Il K."/>
            <person name="Hahn J.H."/>
            <person name="Sangsakoo G."/>
            <person name="Vanavichit A."/>
            <person name="de Mattos Luiz.A.T."/>
            <person name="Zimmer P.D."/>
            <person name="Malone G."/>
            <person name="Dellagostin O."/>
            <person name="de Oliveira A.C."/>
            <person name="Bevan M."/>
            <person name="Bancroft I."/>
            <person name="Minx P."/>
            <person name="Cordum H."/>
            <person name="Wilson R."/>
            <person name="Cheng Z."/>
            <person name="Jin W."/>
            <person name="Jiang J."/>
            <person name="Leong S.A."/>
            <person name="Iwama H."/>
            <person name="Gojobori T."/>
            <person name="Itoh T."/>
            <person name="Niimura Y."/>
            <person name="Fujii Y."/>
            <person name="Habara T."/>
            <person name="Sakai H."/>
            <person name="Sato Y."/>
            <person name="Wilson G."/>
            <person name="Kumar K."/>
            <person name="McCouch S."/>
            <person name="Juretic N."/>
            <person name="Hoen D."/>
            <person name="Wright S."/>
            <person name="Bruskiewich R."/>
            <person name="Bureau T."/>
            <person name="Miyao A."/>
            <person name="Hirochika H."/>
            <person name="Nishikawa T."/>
            <person name="Kadowaki K."/>
            <person name="Sugiura M."/>
            <person name="Burr B."/>
            <person name="Sasaki T."/>
        </authorList>
    </citation>
    <scope>NUCLEOTIDE SEQUENCE [LARGE SCALE GENOMIC DNA]</scope>
    <source>
        <strain evidence="4">cv. Nipponbare</strain>
    </source>
</reference>
<dbReference type="EMBL" id="AP003859">
    <property type="protein sequence ID" value="BAD05185.1"/>
    <property type="molecule type" value="Genomic_DNA"/>
</dbReference>
<protein>
    <submittedName>
        <fullName evidence="3">Uncharacterized protein</fullName>
    </submittedName>
</protein>
<evidence type="ECO:0000313" key="4">
    <source>
        <dbReference type="Proteomes" id="UP000000763"/>
    </source>
</evidence>
<reference evidence="2" key="1">
    <citation type="submission" date="2001-07" db="EMBL/GenBank/DDBJ databases">
        <title>Oryza sativa nipponbare(GA3) genomic DNA, chromosome 8, BAC clone:OJ1033_B09.</title>
        <authorList>
            <person name="Sasaki T."/>
            <person name="Matsumoto T."/>
            <person name="Yamamoto K."/>
        </authorList>
    </citation>
    <scope>NUCLEOTIDE SEQUENCE</scope>
</reference>
<reference evidence="3" key="2">
    <citation type="submission" date="2002-01" db="EMBL/GenBank/DDBJ databases">
        <title>Oryza sativa nipponbare(GA3) genomic DNA, chromosome 8, PAC clone:P0437G01.</title>
        <authorList>
            <person name="Sasaki T."/>
            <person name="Matsumoto T."/>
            <person name="Yamamoto K."/>
        </authorList>
    </citation>
    <scope>NUCLEOTIDE SEQUENCE</scope>
</reference>
<dbReference type="Proteomes" id="UP000000763">
    <property type="component" value="Chromosome 8"/>
</dbReference>
<name>Q6Z9Y7_ORYSJ</name>